<feature type="non-terminal residue" evidence="1">
    <location>
        <position position="121"/>
    </location>
</feature>
<accession>A0A7L3AJ61</accession>
<comment type="caution">
    <text evidence="1">The sequence shown here is derived from an EMBL/GenBank/DDBJ whole genome shotgun (WGS) entry which is preliminary data.</text>
</comment>
<dbReference type="AlphaFoldDB" id="A0A7L3AJ61"/>
<evidence type="ECO:0000313" key="1">
    <source>
        <dbReference type="EMBL" id="NXT18205.1"/>
    </source>
</evidence>
<protein>
    <submittedName>
        <fullName evidence="1">ODF3A protein</fullName>
    </submittedName>
</protein>
<gene>
    <name evidence="1" type="primary">Odf3</name>
    <name evidence="1" type="ORF">SYRPAR_R03492</name>
</gene>
<feature type="non-terminal residue" evidence="1">
    <location>
        <position position="1"/>
    </location>
</feature>
<dbReference type="EMBL" id="VZTO01002272">
    <property type="protein sequence ID" value="NXT18205.1"/>
    <property type="molecule type" value="Genomic_DNA"/>
</dbReference>
<proteinExistence type="predicted"/>
<reference evidence="1 2" key="1">
    <citation type="submission" date="2019-09" db="EMBL/GenBank/DDBJ databases">
        <title>Bird 10,000 Genomes (B10K) Project - Family phase.</title>
        <authorList>
            <person name="Zhang G."/>
        </authorList>
    </citation>
    <scope>NUCLEOTIDE SEQUENCE [LARGE SCALE GENOMIC DNA]</scope>
    <source>
        <strain evidence="1">B10K-DU-003-42</strain>
        <tissue evidence="1">Mixed tissue sample</tissue>
    </source>
</reference>
<dbReference type="Proteomes" id="UP000536260">
    <property type="component" value="Unassembled WGS sequence"/>
</dbReference>
<keyword evidence="2" id="KW-1185">Reference proteome</keyword>
<evidence type="ECO:0000313" key="2">
    <source>
        <dbReference type="Proteomes" id="UP000536260"/>
    </source>
</evidence>
<organism evidence="1 2">
    <name type="scientific">Syrrhaptes paradoxus</name>
    <name type="common">Pallas's sandgrouse</name>
    <dbReference type="NCBI Taxonomy" id="302527"/>
    <lineage>
        <taxon>Eukaryota</taxon>
        <taxon>Metazoa</taxon>
        <taxon>Chordata</taxon>
        <taxon>Craniata</taxon>
        <taxon>Vertebrata</taxon>
        <taxon>Euteleostomi</taxon>
        <taxon>Archelosauria</taxon>
        <taxon>Archosauria</taxon>
        <taxon>Dinosauria</taxon>
        <taxon>Saurischia</taxon>
        <taxon>Theropoda</taxon>
        <taxon>Coelurosauria</taxon>
        <taxon>Aves</taxon>
        <taxon>Neognathae</taxon>
        <taxon>Neoaves</taxon>
        <taxon>Columbimorphae</taxon>
        <taxon>Pterocliformes</taxon>
        <taxon>Pteroclidae</taxon>
        <taxon>Syrrhaptes</taxon>
    </lineage>
</organism>
<sequence length="121" mass="13132">QSLDGAWVGTWRPHHPRGLILAPFTSPGPKYSLPGTTAKTTIARGPLCAHFKDAKPPVADNCSSGPRYYVLPSITRNGRYVAPEQRICGLPKIKTEVTPGRGEYSFPNTSARQAKCAFLLP</sequence>
<name>A0A7L3AJ61_9AVES</name>